<dbReference type="EMBL" id="CH479179">
    <property type="protein sequence ID" value="EDW24931.1"/>
    <property type="molecule type" value="Genomic_DNA"/>
</dbReference>
<dbReference type="HOGENOM" id="CLU_1526792_0_0_1"/>
<feature type="region of interest" description="Disordered" evidence="1">
    <location>
        <begin position="100"/>
        <end position="130"/>
    </location>
</feature>
<feature type="region of interest" description="Disordered" evidence="1">
    <location>
        <begin position="1"/>
        <end position="71"/>
    </location>
</feature>
<feature type="compositionally biased region" description="Polar residues" evidence="1">
    <location>
        <begin position="18"/>
        <end position="29"/>
    </location>
</feature>
<evidence type="ECO:0000313" key="3">
    <source>
        <dbReference type="Proteomes" id="UP000008744"/>
    </source>
</evidence>
<dbReference type="AlphaFoldDB" id="B4G5R5"/>
<feature type="compositionally biased region" description="Basic and acidic residues" evidence="1">
    <location>
        <begin position="43"/>
        <end position="58"/>
    </location>
</feature>
<reference evidence="2 3" key="1">
    <citation type="journal article" date="2007" name="Nature">
        <title>Evolution of genes and genomes on the Drosophila phylogeny.</title>
        <authorList>
            <consortium name="Drosophila 12 Genomes Consortium"/>
            <person name="Clark A.G."/>
            <person name="Eisen M.B."/>
            <person name="Smith D.R."/>
            <person name="Bergman C.M."/>
            <person name="Oliver B."/>
            <person name="Markow T.A."/>
            <person name="Kaufman T.C."/>
            <person name="Kellis M."/>
            <person name="Gelbart W."/>
            <person name="Iyer V.N."/>
            <person name="Pollard D.A."/>
            <person name="Sackton T.B."/>
            <person name="Larracuente A.M."/>
            <person name="Singh N.D."/>
            <person name="Abad J.P."/>
            <person name="Abt D.N."/>
            <person name="Adryan B."/>
            <person name="Aguade M."/>
            <person name="Akashi H."/>
            <person name="Anderson W.W."/>
            <person name="Aquadro C.F."/>
            <person name="Ardell D.H."/>
            <person name="Arguello R."/>
            <person name="Artieri C.G."/>
            <person name="Barbash D.A."/>
            <person name="Barker D."/>
            <person name="Barsanti P."/>
            <person name="Batterham P."/>
            <person name="Batzoglou S."/>
            <person name="Begun D."/>
            <person name="Bhutkar A."/>
            <person name="Blanco E."/>
            <person name="Bosak S.A."/>
            <person name="Bradley R.K."/>
            <person name="Brand A.D."/>
            <person name="Brent M.R."/>
            <person name="Brooks A.N."/>
            <person name="Brown R.H."/>
            <person name="Butlin R.K."/>
            <person name="Caggese C."/>
            <person name="Calvi B.R."/>
            <person name="Bernardo de Carvalho A."/>
            <person name="Caspi A."/>
            <person name="Castrezana S."/>
            <person name="Celniker S.E."/>
            <person name="Chang J.L."/>
            <person name="Chapple C."/>
            <person name="Chatterji S."/>
            <person name="Chinwalla A."/>
            <person name="Civetta A."/>
            <person name="Clifton S.W."/>
            <person name="Comeron J.M."/>
            <person name="Costello J.C."/>
            <person name="Coyne J.A."/>
            <person name="Daub J."/>
            <person name="David R.G."/>
            <person name="Delcher A.L."/>
            <person name="Delehaunty K."/>
            <person name="Do C.B."/>
            <person name="Ebling H."/>
            <person name="Edwards K."/>
            <person name="Eickbush T."/>
            <person name="Evans J.D."/>
            <person name="Filipski A."/>
            <person name="Findeiss S."/>
            <person name="Freyhult E."/>
            <person name="Fulton L."/>
            <person name="Fulton R."/>
            <person name="Garcia A.C."/>
            <person name="Gardiner A."/>
            <person name="Garfield D.A."/>
            <person name="Garvin B.E."/>
            <person name="Gibson G."/>
            <person name="Gilbert D."/>
            <person name="Gnerre S."/>
            <person name="Godfrey J."/>
            <person name="Good R."/>
            <person name="Gotea V."/>
            <person name="Gravely B."/>
            <person name="Greenberg A.J."/>
            <person name="Griffiths-Jones S."/>
            <person name="Gross S."/>
            <person name="Guigo R."/>
            <person name="Gustafson E.A."/>
            <person name="Haerty W."/>
            <person name="Hahn M.W."/>
            <person name="Halligan D.L."/>
            <person name="Halpern A.L."/>
            <person name="Halter G.M."/>
            <person name="Han M.V."/>
            <person name="Heger A."/>
            <person name="Hillier L."/>
            <person name="Hinrichs A.S."/>
            <person name="Holmes I."/>
            <person name="Hoskins R.A."/>
            <person name="Hubisz M.J."/>
            <person name="Hultmark D."/>
            <person name="Huntley M.A."/>
            <person name="Jaffe D.B."/>
            <person name="Jagadeeshan S."/>
            <person name="Jeck W.R."/>
            <person name="Johnson J."/>
            <person name="Jones C.D."/>
            <person name="Jordan W.C."/>
            <person name="Karpen G.H."/>
            <person name="Kataoka E."/>
            <person name="Keightley P.D."/>
            <person name="Kheradpour P."/>
            <person name="Kirkness E.F."/>
            <person name="Koerich L.B."/>
            <person name="Kristiansen K."/>
            <person name="Kudrna D."/>
            <person name="Kulathinal R.J."/>
            <person name="Kumar S."/>
            <person name="Kwok R."/>
            <person name="Lander E."/>
            <person name="Langley C.H."/>
            <person name="Lapoint R."/>
            <person name="Lazzaro B.P."/>
            <person name="Lee S.J."/>
            <person name="Levesque L."/>
            <person name="Li R."/>
            <person name="Lin C.F."/>
            <person name="Lin M.F."/>
            <person name="Lindblad-Toh K."/>
            <person name="Llopart A."/>
            <person name="Long M."/>
            <person name="Low L."/>
            <person name="Lozovsky E."/>
            <person name="Lu J."/>
            <person name="Luo M."/>
            <person name="Machado C.A."/>
            <person name="Makalowski W."/>
            <person name="Marzo M."/>
            <person name="Matsuda M."/>
            <person name="Matzkin L."/>
            <person name="McAllister B."/>
            <person name="McBride C.S."/>
            <person name="McKernan B."/>
            <person name="McKernan K."/>
            <person name="Mendez-Lago M."/>
            <person name="Minx P."/>
            <person name="Mollenhauer M.U."/>
            <person name="Montooth K."/>
            <person name="Mount S.M."/>
            <person name="Mu X."/>
            <person name="Myers E."/>
            <person name="Negre B."/>
            <person name="Newfeld S."/>
            <person name="Nielsen R."/>
            <person name="Noor M.A."/>
            <person name="O'Grady P."/>
            <person name="Pachter L."/>
            <person name="Papaceit M."/>
            <person name="Parisi M.J."/>
            <person name="Parisi M."/>
            <person name="Parts L."/>
            <person name="Pedersen J.S."/>
            <person name="Pesole G."/>
            <person name="Phillippy A.M."/>
            <person name="Ponting C.P."/>
            <person name="Pop M."/>
            <person name="Porcelli D."/>
            <person name="Powell J.R."/>
            <person name="Prohaska S."/>
            <person name="Pruitt K."/>
            <person name="Puig M."/>
            <person name="Quesneville H."/>
            <person name="Ram K.R."/>
            <person name="Rand D."/>
            <person name="Rasmussen M.D."/>
            <person name="Reed L.K."/>
            <person name="Reenan R."/>
            <person name="Reily A."/>
            <person name="Remington K.A."/>
            <person name="Rieger T.T."/>
            <person name="Ritchie M.G."/>
            <person name="Robin C."/>
            <person name="Rogers Y.H."/>
            <person name="Rohde C."/>
            <person name="Rozas J."/>
            <person name="Rubenfield M.J."/>
            <person name="Ruiz A."/>
            <person name="Russo S."/>
            <person name="Salzberg S.L."/>
            <person name="Sanchez-Gracia A."/>
            <person name="Saranga D.J."/>
            <person name="Sato H."/>
            <person name="Schaeffer S.W."/>
            <person name="Schatz M.C."/>
            <person name="Schlenke T."/>
            <person name="Schwartz R."/>
            <person name="Segarra C."/>
            <person name="Singh R.S."/>
            <person name="Sirot L."/>
            <person name="Sirota M."/>
            <person name="Sisneros N.B."/>
            <person name="Smith C.D."/>
            <person name="Smith T.F."/>
            <person name="Spieth J."/>
            <person name="Stage D.E."/>
            <person name="Stark A."/>
            <person name="Stephan W."/>
            <person name="Strausberg R.L."/>
            <person name="Strempel S."/>
            <person name="Sturgill D."/>
            <person name="Sutton G."/>
            <person name="Sutton G.G."/>
            <person name="Tao W."/>
            <person name="Teichmann S."/>
            <person name="Tobari Y.N."/>
            <person name="Tomimura Y."/>
            <person name="Tsolas J.M."/>
            <person name="Valente V.L."/>
            <person name="Venter E."/>
            <person name="Venter J.C."/>
            <person name="Vicario S."/>
            <person name="Vieira F.G."/>
            <person name="Vilella A.J."/>
            <person name="Villasante A."/>
            <person name="Walenz B."/>
            <person name="Wang J."/>
            <person name="Wasserman M."/>
            <person name="Watts T."/>
            <person name="Wilson D."/>
            <person name="Wilson R.K."/>
            <person name="Wing R.A."/>
            <person name="Wolfner M.F."/>
            <person name="Wong A."/>
            <person name="Wong G.K."/>
            <person name="Wu C.I."/>
            <person name="Wu G."/>
            <person name="Yamamoto D."/>
            <person name="Yang H.P."/>
            <person name="Yang S.P."/>
            <person name="Yorke J.A."/>
            <person name="Yoshida K."/>
            <person name="Zdobnov E."/>
            <person name="Zhang P."/>
            <person name="Zhang Y."/>
            <person name="Zimin A.V."/>
            <person name="Baldwin J."/>
            <person name="Abdouelleil A."/>
            <person name="Abdulkadir J."/>
            <person name="Abebe A."/>
            <person name="Abera B."/>
            <person name="Abreu J."/>
            <person name="Acer S.C."/>
            <person name="Aftuck L."/>
            <person name="Alexander A."/>
            <person name="An P."/>
            <person name="Anderson E."/>
            <person name="Anderson S."/>
            <person name="Arachi H."/>
            <person name="Azer M."/>
            <person name="Bachantsang P."/>
            <person name="Barry A."/>
            <person name="Bayul T."/>
            <person name="Berlin A."/>
            <person name="Bessette D."/>
            <person name="Bloom T."/>
            <person name="Blye J."/>
            <person name="Boguslavskiy L."/>
            <person name="Bonnet C."/>
            <person name="Boukhgalter B."/>
            <person name="Bourzgui I."/>
            <person name="Brown A."/>
            <person name="Cahill P."/>
            <person name="Channer S."/>
            <person name="Cheshatsang Y."/>
            <person name="Chuda L."/>
            <person name="Citroen M."/>
            <person name="Collymore A."/>
            <person name="Cooke P."/>
            <person name="Costello M."/>
            <person name="D'Aco K."/>
            <person name="Daza R."/>
            <person name="De Haan G."/>
            <person name="DeGray S."/>
            <person name="DeMaso C."/>
            <person name="Dhargay N."/>
            <person name="Dooley K."/>
            <person name="Dooley E."/>
            <person name="Doricent M."/>
            <person name="Dorje P."/>
            <person name="Dorjee K."/>
            <person name="Dupes A."/>
            <person name="Elong R."/>
            <person name="Falk J."/>
            <person name="Farina A."/>
            <person name="Faro S."/>
            <person name="Ferguson D."/>
            <person name="Fisher S."/>
            <person name="Foley C.D."/>
            <person name="Franke A."/>
            <person name="Friedrich D."/>
            <person name="Gadbois L."/>
            <person name="Gearin G."/>
            <person name="Gearin C.R."/>
            <person name="Giannoukos G."/>
            <person name="Goode T."/>
            <person name="Graham J."/>
            <person name="Grandbois E."/>
            <person name="Grewal S."/>
            <person name="Gyaltsen K."/>
            <person name="Hafez N."/>
            <person name="Hagos B."/>
            <person name="Hall J."/>
            <person name="Henson C."/>
            <person name="Hollinger A."/>
            <person name="Honan T."/>
            <person name="Huard M.D."/>
            <person name="Hughes L."/>
            <person name="Hurhula B."/>
            <person name="Husby M.E."/>
            <person name="Kamat A."/>
            <person name="Kanga B."/>
            <person name="Kashin S."/>
            <person name="Khazanovich D."/>
            <person name="Kisner P."/>
            <person name="Lance K."/>
            <person name="Lara M."/>
            <person name="Lee W."/>
            <person name="Lennon N."/>
            <person name="Letendre F."/>
            <person name="LeVine R."/>
            <person name="Lipovsky A."/>
            <person name="Liu X."/>
            <person name="Liu J."/>
            <person name="Liu S."/>
            <person name="Lokyitsang T."/>
            <person name="Lokyitsang Y."/>
            <person name="Lubonja R."/>
            <person name="Lui A."/>
            <person name="MacDonald P."/>
            <person name="Magnisalis V."/>
            <person name="Maru K."/>
            <person name="Matthews C."/>
            <person name="McCusker W."/>
            <person name="McDonough S."/>
            <person name="Mehta T."/>
            <person name="Meldrim J."/>
            <person name="Meneus L."/>
            <person name="Mihai O."/>
            <person name="Mihalev A."/>
            <person name="Mihova T."/>
            <person name="Mittelman R."/>
            <person name="Mlenga V."/>
            <person name="Montmayeur A."/>
            <person name="Mulrain L."/>
            <person name="Navidi A."/>
            <person name="Naylor J."/>
            <person name="Negash T."/>
            <person name="Nguyen T."/>
            <person name="Nguyen N."/>
            <person name="Nicol R."/>
            <person name="Norbu C."/>
            <person name="Norbu N."/>
            <person name="Novod N."/>
            <person name="O'Neill B."/>
            <person name="Osman S."/>
            <person name="Markiewicz E."/>
            <person name="Oyono O.L."/>
            <person name="Patti C."/>
            <person name="Phunkhang P."/>
            <person name="Pierre F."/>
            <person name="Priest M."/>
            <person name="Raghuraman S."/>
            <person name="Rege F."/>
            <person name="Reyes R."/>
            <person name="Rise C."/>
            <person name="Rogov P."/>
            <person name="Ross K."/>
            <person name="Ryan E."/>
            <person name="Settipalli S."/>
            <person name="Shea T."/>
            <person name="Sherpa N."/>
            <person name="Shi L."/>
            <person name="Shih D."/>
            <person name="Sparrow T."/>
            <person name="Spaulding J."/>
            <person name="Stalker J."/>
            <person name="Stange-Thomann N."/>
            <person name="Stavropoulos S."/>
            <person name="Stone C."/>
            <person name="Strader C."/>
            <person name="Tesfaye S."/>
            <person name="Thomson T."/>
            <person name="Thoulutsang Y."/>
            <person name="Thoulutsang D."/>
            <person name="Topham K."/>
            <person name="Topping I."/>
            <person name="Tsamla T."/>
            <person name="Vassiliev H."/>
            <person name="Vo A."/>
            <person name="Wangchuk T."/>
            <person name="Wangdi T."/>
            <person name="Weiand M."/>
            <person name="Wilkinson J."/>
            <person name="Wilson A."/>
            <person name="Yadav S."/>
            <person name="Young G."/>
            <person name="Yu Q."/>
            <person name="Zembek L."/>
            <person name="Zhong D."/>
            <person name="Zimmer A."/>
            <person name="Zwirko Z."/>
            <person name="Jaffe D.B."/>
            <person name="Alvarez P."/>
            <person name="Brockman W."/>
            <person name="Butler J."/>
            <person name="Chin C."/>
            <person name="Gnerre S."/>
            <person name="Grabherr M."/>
            <person name="Kleber M."/>
            <person name="Mauceli E."/>
            <person name="MacCallum I."/>
        </authorList>
    </citation>
    <scope>NUCLEOTIDE SEQUENCE [LARGE SCALE GENOMIC DNA]</scope>
    <source>
        <strain evidence="3">MSH-3 / Tucson 14011-0111.49</strain>
    </source>
</reference>
<name>B4G5R5_DROPE</name>
<gene>
    <name evidence="2" type="primary">Dper\GL23120</name>
    <name evidence="2" type="ORF">Dper_GL23120</name>
</gene>
<proteinExistence type="predicted"/>
<feature type="compositionally biased region" description="Low complexity" evidence="1">
    <location>
        <begin position="100"/>
        <end position="112"/>
    </location>
</feature>
<protein>
    <submittedName>
        <fullName evidence="2">GL23120</fullName>
    </submittedName>
</protein>
<evidence type="ECO:0000313" key="2">
    <source>
        <dbReference type="EMBL" id="EDW24931.1"/>
    </source>
</evidence>
<evidence type="ECO:0000256" key="1">
    <source>
        <dbReference type="SAM" id="MobiDB-lite"/>
    </source>
</evidence>
<accession>B4G5R5</accession>
<dbReference type="Proteomes" id="UP000008744">
    <property type="component" value="Unassembled WGS sequence"/>
</dbReference>
<keyword evidence="3" id="KW-1185">Reference proteome</keyword>
<sequence>MSSQTPSGELHSSPHCWGSSQWRLGSTTPPDKAIGAKPVPMERASEPARRMRETEDGRSGPTTATTDRRRAAQVRAAGVAAAGNWFDLFRAGWLLPLANKQQQQKQQQKQQQRNSRTAEHQQQQQRPHRAEAILVRRHILIAFMKSVFARQHAPAPSSPQFEVHSSQSTAALHFVE</sequence>
<organism evidence="3">
    <name type="scientific">Drosophila persimilis</name>
    <name type="common">Fruit fly</name>
    <dbReference type="NCBI Taxonomy" id="7234"/>
    <lineage>
        <taxon>Eukaryota</taxon>
        <taxon>Metazoa</taxon>
        <taxon>Ecdysozoa</taxon>
        <taxon>Arthropoda</taxon>
        <taxon>Hexapoda</taxon>
        <taxon>Insecta</taxon>
        <taxon>Pterygota</taxon>
        <taxon>Neoptera</taxon>
        <taxon>Endopterygota</taxon>
        <taxon>Diptera</taxon>
        <taxon>Brachycera</taxon>
        <taxon>Muscomorpha</taxon>
        <taxon>Ephydroidea</taxon>
        <taxon>Drosophilidae</taxon>
        <taxon>Drosophila</taxon>
        <taxon>Sophophora</taxon>
    </lineage>
</organism>